<dbReference type="OrthoDB" id="6555at2157"/>
<dbReference type="InterPro" id="IPR013785">
    <property type="entry name" value="Aldolase_TIM"/>
</dbReference>
<evidence type="ECO:0000256" key="2">
    <source>
        <dbReference type="ARBA" id="ARBA00022679"/>
    </source>
</evidence>
<dbReference type="PROSITE" id="PS50991">
    <property type="entry name" value="PYR_CT"/>
    <property type="match status" value="1"/>
</dbReference>
<comment type="catalytic activity">
    <reaction evidence="3">
        <text>acetyl-CoA + 2-oxoglutarate + H2O = (2R)-homocitrate + CoA + H(+)</text>
        <dbReference type="Rhea" id="RHEA:12929"/>
        <dbReference type="ChEBI" id="CHEBI:15377"/>
        <dbReference type="ChEBI" id="CHEBI:15378"/>
        <dbReference type="ChEBI" id="CHEBI:16810"/>
        <dbReference type="ChEBI" id="CHEBI:57287"/>
        <dbReference type="ChEBI" id="CHEBI:57288"/>
        <dbReference type="ChEBI" id="CHEBI:58884"/>
        <dbReference type="EC" id="2.3.3.14"/>
    </reaction>
    <physiologicalReaction direction="left-to-right" evidence="3">
        <dbReference type="Rhea" id="RHEA:12930"/>
    </physiologicalReaction>
</comment>
<feature type="domain" description="Pyruvate carboxyltransferase" evidence="5">
    <location>
        <begin position="6"/>
        <end position="256"/>
    </location>
</feature>
<dbReference type="Pfam" id="PF00682">
    <property type="entry name" value="HMGL-like"/>
    <property type="match status" value="1"/>
</dbReference>
<evidence type="ECO:0000256" key="4">
    <source>
        <dbReference type="RuleBase" id="RU003523"/>
    </source>
</evidence>
<dbReference type="GO" id="GO:0004410">
    <property type="term" value="F:homocitrate synthase activity"/>
    <property type="evidence" value="ECO:0007669"/>
    <property type="project" value="UniProtKB-EC"/>
</dbReference>
<dbReference type="Pfam" id="PF22617">
    <property type="entry name" value="HCS_D2"/>
    <property type="match status" value="1"/>
</dbReference>
<sequence>MNRWNVEICDVTLRDGEQTPGVTFTCEEKMEIAGMLDGTGIEVIEAGFPAVSASEKAAVRAICEMGLDARICALSRAKQEDIDAALDCGVDMIGVFMPTSDLHISLKYGRPREEVLARTMEMVAYAHDHGVQVRFGAEDASRSDPGFLFESYRQAVAHGADLVTFADTVGCMTPIEMVAVVQEYAPSVGVPLCIHCHDDMGCATANTVTAAASGAFQLHTTVNGIGERAGNAALEEVLVLLALKGGINRYDLSGLHALSELVTQASGLSIARNKAIVGDHAFAHESGIHIAAILRDPEAYEYVRPALVGCDRTFILGKHTGRHAVRHVASSLGYDLEEDEITWVLHQVKARSEAKCAVTPEVLQEILCKAICADRTGGGA</sequence>
<dbReference type="GO" id="GO:0019752">
    <property type="term" value="P:carboxylic acid metabolic process"/>
    <property type="evidence" value="ECO:0007669"/>
    <property type="project" value="InterPro"/>
</dbReference>
<dbReference type="PROSITE" id="PS00816">
    <property type="entry name" value="AIPM_HOMOCIT_SYNTH_2"/>
    <property type="match status" value="1"/>
</dbReference>
<keyword evidence="7" id="KW-1185">Reference proteome</keyword>
<evidence type="ECO:0000313" key="6">
    <source>
        <dbReference type="EMBL" id="TAJ45206.1"/>
    </source>
</evidence>
<dbReference type="PANTHER" id="PTHR42880:SF1">
    <property type="entry name" value="ISOPROPYLMALATE_HOMOCITRATE_CITRAMALATE SYNTHASE FAMILY PROTEIN"/>
    <property type="match status" value="1"/>
</dbReference>
<comment type="similarity">
    <text evidence="1 4">Belongs to the alpha-IPM synthase/homocitrate synthase family.</text>
</comment>
<keyword evidence="2 4" id="KW-0808">Transferase</keyword>
<evidence type="ECO:0000259" key="5">
    <source>
        <dbReference type="PROSITE" id="PS50991"/>
    </source>
</evidence>
<dbReference type="PANTHER" id="PTHR42880">
    <property type="entry name" value="HOMOCITRATE SYNTHASE"/>
    <property type="match status" value="1"/>
</dbReference>
<evidence type="ECO:0000313" key="7">
    <source>
        <dbReference type="Proteomes" id="UP000292580"/>
    </source>
</evidence>
<dbReference type="PROSITE" id="PS00815">
    <property type="entry name" value="AIPM_HOMOCIT_SYNTH_1"/>
    <property type="match status" value="1"/>
</dbReference>
<dbReference type="SUPFAM" id="SSF51569">
    <property type="entry name" value="Aldolase"/>
    <property type="match status" value="1"/>
</dbReference>
<protein>
    <submittedName>
        <fullName evidence="6">Homoaconitate hydratase</fullName>
    </submittedName>
</protein>
<evidence type="ECO:0000256" key="3">
    <source>
        <dbReference type="ARBA" id="ARBA00048363"/>
    </source>
</evidence>
<dbReference type="FunFam" id="3.20.20.70:FF:000010">
    <property type="entry name" value="2-isopropylmalate synthase"/>
    <property type="match status" value="1"/>
</dbReference>
<gene>
    <name evidence="6" type="primary">aksA</name>
    <name evidence="6" type="ORF">CUJ86_00165</name>
</gene>
<dbReference type="InterPro" id="IPR054691">
    <property type="entry name" value="LeuA/HCS_post-cat"/>
</dbReference>
<dbReference type="Proteomes" id="UP000292580">
    <property type="component" value="Unassembled WGS sequence"/>
</dbReference>
<dbReference type="EMBL" id="PGCL01000001">
    <property type="protein sequence ID" value="TAJ45206.1"/>
    <property type="molecule type" value="Genomic_DNA"/>
</dbReference>
<name>A0A483CUD6_9EURY</name>
<accession>A0A483CUD6</accession>
<proteinExistence type="inferred from homology"/>
<reference evidence="6 7" key="1">
    <citation type="submission" date="2017-11" db="EMBL/GenBank/DDBJ databases">
        <title>Isolation and Characterization of Methanofollis Species from Methane Seep Offshore SW Taiwan.</title>
        <authorList>
            <person name="Teng N.-H."/>
            <person name="Lai M.-C."/>
            <person name="Chen S.-C."/>
        </authorList>
    </citation>
    <scope>NUCLEOTIDE SEQUENCE [LARGE SCALE GENOMIC DNA]</scope>
    <source>
        <strain evidence="6 7">FWC-SCC2</strain>
    </source>
</reference>
<dbReference type="InterPro" id="IPR000891">
    <property type="entry name" value="PYR_CT"/>
</dbReference>
<dbReference type="AlphaFoldDB" id="A0A483CUD6"/>
<organism evidence="6 7">
    <name type="scientific">Methanofollis fontis</name>
    <dbReference type="NCBI Taxonomy" id="2052832"/>
    <lineage>
        <taxon>Archaea</taxon>
        <taxon>Methanobacteriati</taxon>
        <taxon>Methanobacteriota</taxon>
        <taxon>Stenosarchaea group</taxon>
        <taxon>Methanomicrobia</taxon>
        <taxon>Methanomicrobiales</taxon>
        <taxon>Methanomicrobiaceae</taxon>
        <taxon>Methanofollis</taxon>
    </lineage>
</organism>
<dbReference type="Gene3D" id="1.10.238.260">
    <property type="match status" value="1"/>
</dbReference>
<dbReference type="InterPro" id="IPR002034">
    <property type="entry name" value="AIPM/Hcit_synth_CS"/>
</dbReference>
<comment type="caution">
    <text evidence="6">The sequence shown here is derived from an EMBL/GenBank/DDBJ whole genome shotgun (WGS) entry which is preliminary data.</text>
</comment>
<dbReference type="Gene3D" id="3.20.20.70">
    <property type="entry name" value="Aldolase class I"/>
    <property type="match status" value="1"/>
</dbReference>
<dbReference type="RefSeq" id="WP_130645546.1">
    <property type="nucleotide sequence ID" value="NZ_PGCL01000001.1"/>
</dbReference>
<evidence type="ECO:0000256" key="1">
    <source>
        <dbReference type="ARBA" id="ARBA00006154"/>
    </source>
</evidence>